<feature type="region of interest" description="Disordered" evidence="1">
    <location>
        <begin position="105"/>
        <end position="138"/>
    </location>
</feature>
<evidence type="ECO:0000256" key="1">
    <source>
        <dbReference type="SAM" id="MobiDB-lite"/>
    </source>
</evidence>
<evidence type="ECO:0000313" key="4">
    <source>
        <dbReference type="Proteomes" id="UP001381693"/>
    </source>
</evidence>
<keyword evidence="2" id="KW-1133">Transmembrane helix</keyword>
<dbReference type="EMBL" id="JAXCGZ010021341">
    <property type="protein sequence ID" value="KAK7053140.1"/>
    <property type="molecule type" value="Genomic_DNA"/>
</dbReference>
<accession>A0AAN8WDB2</accession>
<reference evidence="3 4" key="1">
    <citation type="submission" date="2023-11" db="EMBL/GenBank/DDBJ databases">
        <title>Halocaridina rubra genome assembly.</title>
        <authorList>
            <person name="Smith C."/>
        </authorList>
    </citation>
    <scope>NUCLEOTIDE SEQUENCE [LARGE SCALE GENOMIC DNA]</scope>
    <source>
        <strain evidence="3">EP-1</strain>
        <tissue evidence="3">Whole</tissue>
    </source>
</reference>
<keyword evidence="2" id="KW-0472">Membrane</keyword>
<dbReference type="Proteomes" id="UP001381693">
    <property type="component" value="Unassembled WGS sequence"/>
</dbReference>
<keyword evidence="2" id="KW-0812">Transmembrane</keyword>
<evidence type="ECO:0000313" key="3">
    <source>
        <dbReference type="EMBL" id="KAK7053140.1"/>
    </source>
</evidence>
<organism evidence="3 4">
    <name type="scientific">Halocaridina rubra</name>
    <name type="common">Hawaiian red shrimp</name>
    <dbReference type="NCBI Taxonomy" id="373956"/>
    <lineage>
        <taxon>Eukaryota</taxon>
        <taxon>Metazoa</taxon>
        <taxon>Ecdysozoa</taxon>
        <taxon>Arthropoda</taxon>
        <taxon>Crustacea</taxon>
        <taxon>Multicrustacea</taxon>
        <taxon>Malacostraca</taxon>
        <taxon>Eumalacostraca</taxon>
        <taxon>Eucarida</taxon>
        <taxon>Decapoda</taxon>
        <taxon>Pleocyemata</taxon>
        <taxon>Caridea</taxon>
        <taxon>Atyoidea</taxon>
        <taxon>Atyidae</taxon>
        <taxon>Halocaridina</taxon>
    </lineage>
</organism>
<evidence type="ECO:0000256" key="2">
    <source>
        <dbReference type="SAM" id="Phobius"/>
    </source>
</evidence>
<keyword evidence="4" id="KW-1185">Reference proteome</keyword>
<proteinExistence type="predicted"/>
<dbReference type="AlphaFoldDB" id="A0AAN8WDB2"/>
<comment type="caution">
    <text evidence="3">The sequence shown here is derived from an EMBL/GenBank/DDBJ whole genome shotgun (WGS) entry which is preliminary data.</text>
</comment>
<gene>
    <name evidence="3" type="ORF">SK128_026437</name>
</gene>
<sequence>MDAGYCRMTMKWFHHAMWYFFPVPFELLFPALIVNRWSGLIRTSLDVAMHTTKIRPEVTPRFMFATTPREETSLEDPCTNWDILDSHIVSTTDFAHRQHFKDSVAKTDAVSQPSPCSKSSSFLQPPPAPPLSNSLFSDGHHHQMVEVGHHHMMEAPHHQMLPPPSPHAILGQSPHPMLMDHAPHHPMMTPFSENEYHELEDDHDFMRPTDFLMEGIQKPFMGLMKILNPLNIINRFRG</sequence>
<protein>
    <submittedName>
        <fullName evidence="3">Uncharacterized protein</fullName>
    </submittedName>
</protein>
<feature type="compositionally biased region" description="Low complexity" evidence="1">
    <location>
        <begin position="111"/>
        <end position="121"/>
    </location>
</feature>
<name>A0AAN8WDB2_HALRR</name>
<feature type="transmembrane region" description="Helical" evidence="2">
    <location>
        <begin position="16"/>
        <end position="34"/>
    </location>
</feature>